<dbReference type="EMBL" id="JBBNAF010000013">
    <property type="protein sequence ID" value="KAK9086726.1"/>
    <property type="molecule type" value="Genomic_DNA"/>
</dbReference>
<dbReference type="PROSITE" id="PS50158">
    <property type="entry name" value="ZF_CCHC"/>
    <property type="match status" value="1"/>
</dbReference>
<protein>
    <recommendedName>
        <fullName evidence="2">CCHC-type domain-containing protein</fullName>
    </recommendedName>
</protein>
<dbReference type="Proteomes" id="UP001420932">
    <property type="component" value="Unassembled WGS sequence"/>
</dbReference>
<evidence type="ECO:0000313" key="3">
    <source>
        <dbReference type="EMBL" id="KAK9086726.1"/>
    </source>
</evidence>
<dbReference type="InterPro" id="IPR036875">
    <property type="entry name" value="Znf_CCHC_sf"/>
</dbReference>
<dbReference type="PANTHER" id="PTHR47592">
    <property type="entry name" value="PBF68 PROTEIN"/>
    <property type="match status" value="1"/>
</dbReference>
<accession>A0AAP0E4Y1</accession>
<dbReference type="Pfam" id="PF13976">
    <property type="entry name" value="gag_pre-integrs"/>
    <property type="match status" value="1"/>
</dbReference>
<evidence type="ECO:0000256" key="1">
    <source>
        <dbReference type="PROSITE-ProRule" id="PRU00047"/>
    </source>
</evidence>
<dbReference type="InterPro" id="IPR054722">
    <property type="entry name" value="PolX-like_BBD"/>
</dbReference>
<dbReference type="PANTHER" id="PTHR47592:SF27">
    <property type="entry name" value="OS08G0421700 PROTEIN"/>
    <property type="match status" value="1"/>
</dbReference>
<keyword evidence="4" id="KW-1185">Reference proteome</keyword>
<name>A0AAP0E4Y1_9MAGN</name>
<sequence length="503" mass="56137">MAGKNAAKFEIPRFDGTNFALWKLKMQAVLVKDGCAVALLGKDGKPEGMTDKTFAEKDEMAVANILLALEDTVLFNVEGESSAIGLWDKLKNIYEGKSLTNKIFLRRQLYALKMKDGASVQEHLNHFNLLISKLMALDVKIEDDEKACLLLCSMPDSWDNLIMNLSHVKIHDLDVVIASLLTEELRRKTSVGSHGDAMVVRGRSIDRDYGDRSKSRSKSKAKKKVRCWGCGKIGHLKKECKGKRTADGDALPALERVENSNRWILDSGASFHMTPHKEWFCTYKSCNGGVVYMGDDGECEVVGIGDVRIKMFDGCIRKISDVRHVPTLRKSLLSIGMFDSHGLKFSGGNGQLKLIKGILTVAKGELVGNLYRLIGETMFGEAAVANTKPDSAMLWHKRLGHMGERGLQVLSKRNLLPHLKSISLDFCEDCVFGKQHRVAFSLSTCKSKNFLDLIHADTCEAPAISLGGCSYFVSFIDDFSRKVWVYFLKRKSMCLKNLRFSKH</sequence>
<keyword evidence="1" id="KW-0863">Zinc-finger</keyword>
<dbReference type="InterPro" id="IPR025724">
    <property type="entry name" value="GAG-pre-integrase_dom"/>
</dbReference>
<organism evidence="3 4">
    <name type="scientific">Stephania yunnanensis</name>
    <dbReference type="NCBI Taxonomy" id="152371"/>
    <lineage>
        <taxon>Eukaryota</taxon>
        <taxon>Viridiplantae</taxon>
        <taxon>Streptophyta</taxon>
        <taxon>Embryophyta</taxon>
        <taxon>Tracheophyta</taxon>
        <taxon>Spermatophyta</taxon>
        <taxon>Magnoliopsida</taxon>
        <taxon>Ranunculales</taxon>
        <taxon>Menispermaceae</taxon>
        <taxon>Menispermoideae</taxon>
        <taxon>Cissampelideae</taxon>
        <taxon>Stephania</taxon>
    </lineage>
</organism>
<comment type="caution">
    <text evidence="3">The sequence shown here is derived from an EMBL/GenBank/DDBJ whole genome shotgun (WGS) entry which is preliminary data.</text>
</comment>
<evidence type="ECO:0000313" key="4">
    <source>
        <dbReference type="Proteomes" id="UP001420932"/>
    </source>
</evidence>
<gene>
    <name evidence="3" type="ORF">Syun_029120</name>
</gene>
<evidence type="ECO:0000259" key="2">
    <source>
        <dbReference type="PROSITE" id="PS50158"/>
    </source>
</evidence>
<dbReference type="InterPro" id="IPR001878">
    <property type="entry name" value="Znf_CCHC"/>
</dbReference>
<dbReference type="GO" id="GO:0003676">
    <property type="term" value="F:nucleic acid binding"/>
    <property type="evidence" value="ECO:0007669"/>
    <property type="project" value="InterPro"/>
</dbReference>
<dbReference type="Pfam" id="PF14223">
    <property type="entry name" value="Retrotran_gag_2"/>
    <property type="match status" value="1"/>
</dbReference>
<reference evidence="3 4" key="1">
    <citation type="submission" date="2024-01" db="EMBL/GenBank/DDBJ databases">
        <title>Genome assemblies of Stephania.</title>
        <authorList>
            <person name="Yang L."/>
        </authorList>
    </citation>
    <scope>NUCLEOTIDE SEQUENCE [LARGE SCALE GENOMIC DNA]</scope>
    <source>
        <strain evidence="3">YNDBR</strain>
        <tissue evidence="3">Leaf</tissue>
    </source>
</reference>
<dbReference type="Pfam" id="PF22936">
    <property type="entry name" value="Pol_BBD"/>
    <property type="match status" value="1"/>
</dbReference>
<keyword evidence="1" id="KW-0862">Zinc</keyword>
<feature type="domain" description="CCHC-type" evidence="2">
    <location>
        <begin position="226"/>
        <end position="241"/>
    </location>
</feature>
<dbReference type="SUPFAM" id="SSF57756">
    <property type="entry name" value="Retrovirus zinc finger-like domains"/>
    <property type="match status" value="1"/>
</dbReference>
<dbReference type="GO" id="GO:0008270">
    <property type="term" value="F:zinc ion binding"/>
    <property type="evidence" value="ECO:0007669"/>
    <property type="project" value="UniProtKB-KW"/>
</dbReference>
<dbReference type="AlphaFoldDB" id="A0AAP0E4Y1"/>
<dbReference type="SUPFAM" id="SSF53098">
    <property type="entry name" value="Ribonuclease H-like"/>
    <property type="match status" value="1"/>
</dbReference>
<keyword evidence="1" id="KW-0479">Metal-binding</keyword>
<proteinExistence type="predicted"/>
<dbReference type="InterPro" id="IPR012337">
    <property type="entry name" value="RNaseH-like_sf"/>
</dbReference>